<protein>
    <submittedName>
        <fullName evidence="2">Uncharacterized protein</fullName>
    </submittedName>
</protein>
<evidence type="ECO:0000313" key="3">
    <source>
        <dbReference type="Proteomes" id="UP001583177"/>
    </source>
</evidence>
<gene>
    <name evidence="2" type="ORF">Daus18300_006618</name>
</gene>
<keyword evidence="1" id="KW-0812">Transmembrane</keyword>
<accession>A0ABR3WTM5</accession>
<dbReference type="Proteomes" id="UP001583177">
    <property type="component" value="Unassembled WGS sequence"/>
</dbReference>
<name>A0ABR3WTM5_9PEZI</name>
<comment type="caution">
    <text evidence="2">The sequence shown here is derived from an EMBL/GenBank/DDBJ whole genome shotgun (WGS) entry which is preliminary data.</text>
</comment>
<dbReference type="PANTHER" id="PTHR28075:SF1">
    <property type="entry name" value="DUF1748-DOMAIN-CONTAINING PROTEIN"/>
    <property type="match status" value="1"/>
</dbReference>
<keyword evidence="3" id="KW-1185">Reference proteome</keyword>
<dbReference type="PANTHER" id="PTHR28075">
    <property type="entry name" value="CHROMOSOME 16, WHOLE GENOME SHOTGUN SEQUENCE"/>
    <property type="match status" value="1"/>
</dbReference>
<reference evidence="2 3" key="1">
    <citation type="journal article" date="2024" name="IMA Fungus">
        <title>IMA Genome - F19 : A genome assembly and annotation guide to empower mycologists, including annotated draft genome sequences of Ceratocystis pirilliformis, Diaporthe australafricana, Fusarium ophioides, Paecilomyces lecythidis, and Sporothrix stenoceras.</title>
        <authorList>
            <person name="Aylward J."/>
            <person name="Wilson A.M."/>
            <person name="Visagie C.M."/>
            <person name="Spraker J."/>
            <person name="Barnes I."/>
            <person name="Buitendag C."/>
            <person name="Ceriani C."/>
            <person name="Del Mar Angel L."/>
            <person name="du Plessis D."/>
            <person name="Fuchs T."/>
            <person name="Gasser K."/>
            <person name="Kramer D."/>
            <person name="Li W."/>
            <person name="Munsamy K."/>
            <person name="Piso A."/>
            <person name="Price J.L."/>
            <person name="Sonnekus B."/>
            <person name="Thomas C."/>
            <person name="van der Nest A."/>
            <person name="van Dijk A."/>
            <person name="van Heerden A."/>
            <person name="van Vuuren N."/>
            <person name="Yilmaz N."/>
            <person name="Duong T.A."/>
            <person name="van der Merwe N.A."/>
            <person name="Wingfield M.J."/>
            <person name="Wingfield B.D."/>
        </authorList>
    </citation>
    <scope>NUCLEOTIDE SEQUENCE [LARGE SCALE GENOMIC DNA]</scope>
    <source>
        <strain evidence="2 3">CMW 18300</strain>
    </source>
</reference>
<keyword evidence="1" id="KW-1133">Transmembrane helix</keyword>
<dbReference type="EMBL" id="JAWRVE010000054">
    <property type="protein sequence ID" value="KAL1866674.1"/>
    <property type="molecule type" value="Genomic_DNA"/>
</dbReference>
<evidence type="ECO:0000313" key="2">
    <source>
        <dbReference type="EMBL" id="KAL1866674.1"/>
    </source>
</evidence>
<sequence length="110" mass="12020">MASSQRVIIMVGLIPNTLFLVVITSTLLAGLRRGSGLTFQTNQIQNATGVKAISIYLAIGEWAYERLVGFARGSRFFKFDPNVTVDGVKDQVNEFTEGIKAAAEHLTKTE</sequence>
<dbReference type="Pfam" id="PF08520">
    <property type="entry name" value="Mitofissin"/>
    <property type="match status" value="1"/>
</dbReference>
<evidence type="ECO:0000256" key="1">
    <source>
        <dbReference type="SAM" id="Phobius"/>
    </source>
</evidence>
<feature type="transmembrane region" description="Helical" evidence="1">
    <location>
        <begin position="7"/>
        <end position="31"/>
    </location>
</feature>
<dbReference type="InterPro" id="IPR013726">
    <property type="entry name" value="Mitofissin"/>
</dbReference>
<keyword evidence="1" id="KW-0472">Membrane</keyword>
<proteinExistence type="predicted"/>
<organism evidence="2 3">
    <name type="scientific">Diaporthe australafricana</name>
    <dbReference type="NCBI Taxonomy" id="127596"/>
    <lineage>
        <taxon>Eukaryota</taxon>
        <taxon>Fungi</taxon>
        <taxon>Dikarya</taxon>
        <taxon>Ascomycota</taxon>
        <taxon>Pezizomycotina</taxon>
        <taxon>Sordariomycetes</taxon>
        <taxon>Sordariomycetidae</taxon>
        <taxon>Diaporthales</taxon>
        <taxon>Diaporthaceae</taxon>
        <taxon>Diaporthe</taxon>
    </lineage>
</organism>